<accession>A0ABY8XJG6</accession>
<reference evidence="2 3" key="1">
    <citation type="submission" date="2023-06" db="EMBL/GenBank/DDBJ databases">
        <authorList>
            <person name="Oyuntsetseg B."/>
            <person name="Kim S.B."/>
        </authorList>
    </citation>
    <scope>NUCLEOTIDE SEQUENCE [LARGE SCALE GENOMIC DNA]</scope>
    <source>
        <strain evidence="2 3">2-2</strain>
    </source>
</reference>
<keyword evidence="1" id="KW-0732">Signal</keyword>
<sequence length="330" mass="34182">MFRRAAALAALTFGTVLTAPAAHAAEPCTWTVQKVPTPGGFEARYTRVEGTDSHGGYSGTVTDLSVNMARVVLWTDGQPRIPAALANFVYPSVADENSAGTVLLSGSLPSTDFGVYLFADGHRGPGTLTRLPTPDGYRVESAVALNERGDVLASGSATADGHPVSILWSTFAAGPLVIDTPAGSGIDLDDDGTVLLAPRDGKPGSLWRHGQVIPLTGEDHFLLLRAIRNGVVVGTAVDAWPASRALAWHGPDDPRPLERGGTAEAVNAHGLIAGSLTDLTGLPAVWQDTELLGALPVPDGVDADLFVVGDDGVVYGTTGSDYGPLRWSCG</sequence>
<proteinExistence type="predicted"/>
<feature type="chain" id="PRO_5047510048" evidence="1">
    <location>
        <begin position="25"/>
        <end position="330"/>
    </location>
</feature>
<evidence type="ECO:0000313" key="2">
    <source>
        <dbReference type="EMBL" id="WIV55742.1"/>
    </source>
</evidence>
<organism evidence="2 3">
    <name type="scientific">Amycolatopsis nalaikhensis</name>
    <dbReference type="NCBI Taxonomy" id="715472"/>
    <lineage>
        <taxon>Bacteria</taxon>
        <taxon>Bacillati</taxon>
        <taxon>Actinomycetota</taxon>
        <taxon>Actinomycetes</taxon>
        <taxon>Pseudonocardiales</taxon>
        <taxon>Pseudonocardiaceae</taxon>
        <taxon>Amycolatopsis</taxon>
    </lineage>
</organism>
<dbReference type="Proteomes" id="UP001227101">
    <property type="component" value="Chromosome"/>
</dbReference>
<feature type="signal peptide" evidence="1">
    <location>
        <begin position="1"/>
        <end position="24"/>
    </location>
</feature>
<gene>
    <name evidence="2" type="ORF">QP939_44200</name>
</gene>
<protein>
    <submittedName>
        <fullName evidence="2">Uncharacterized protein</fullName>
    </submittedName>
</protein>
<dbReference type="EMBL" id="CP127173">
    <property type="protein sequence ID" value="WIV55742.1"/>
    <property type="molecule type" value="Genomic_DNA"/>
</dbReference>
<evidence type="ECO:0000313" key="3">
    <source>
        <dbReference type="Proteomes" id="UP001227101"/>
    </source>
</evidence>
<dbReference type="RefSeq" id="WP_285452803.1">
    <property type="nucleotide sequence ID" value="NZ_CP127173.1"/>
</dbReference>
<name>A0ABY8XJG6_9PSEU</name>
<keyword evidence="3" id="KW-1185">Reference proteome</keyword>
<evidence type="ECO:0000256" key="1">
    <source>
        <dbReference type="SAM" id="SignalP"/>
    </source>
</evidence>